<accession>A0A6J1QZ73</accession>
<evidence type="ECO:0000313" key="4">
    <source>
        <dbReference type="Proteomes" id="UP000504618"/>
    </source>
</evidence>
<dbReference type="GeneID" id="112464944"/>
<evidence type="ECO:0000256" key="2">
    <source>
        <dbReference type="ARBA" id="ARBA00022676"/>
    </source>
</evidence>
<sequence>MPPMTIELSSSTLSTSFLFLSVFRISVDHAIAGSFKPFRLHRITLSNDGLYRGYMGRKRLVKSESLVEGSKFLVRAGYSYWTLGYILSESGAKKLIGAMPLEKLIPVDEFLPILSDTHPKKQWVAQFPTRDLIILSTNPLLIYPTHYTGEDGHISDTEDSKLVHDTSTLTDLENREEL</sequence>
<dbReference type="InterPro" id="IPR050757">
    <property type="entry name" value="Collagen_mod_GT25"/>
</dbReference>
<protein>
    <submittedName>
        <fullName evidence="5">Glycosyltransferase 25 family member-like isoform X2</fullName>
    </submittedName>
</protein>
<dbReference type="AlphaFoldDB" id="A0A6J1QZ73"/>
<keyword evidence="2" id="KW-0328">Glycosyltransferase</keyword>
<dbReference type="PANTHER" id="PTHR10730">
    <property type="entry name" value="PROCOLLAGEN-LYSINE,2-OXOGLUTARATE 5-DIOXYGENASE/GLYCOSYLTRANSFERASE 25 FAMILY MEMBER"/>
    <property type="match status" value="1"/>
</dbReference>
<reference evidence="5" key="1">
    <citation type="submission" date="2025-08" db="UniProtKB">
        <authorList>
            <consortium name="RefSeq"/>
        </authorList>
    </citation>
    <scope>IDENTIFICATION</scope>
    <source>
        <tissue evidence="5">Whole body</tissue>
    </source>
</reference>
<evidence type="ECO:0000256" key="1">
    <source>
        <dbReference type="ARBA" id="ARBA00006721"/>
    </source>
</evidence>
<name>A0A6J1QZ73_9HYME</name>
<dbReference type="Proteomes" id="UP000504618">
    <property type="component" value="Unplaced"/>
</dbReference>
<keyword evidence="4" id="KW-1185">Reference proteome</keyword>
<dbReference type="PANTHER" id="PTHR10730:SF53">
    <property type="entry name" value="GLYCOSYLTRANSFERASE 25 FAMILY MEMBER"/>
    <property type="match status" value="1"/>
</dbReference>
<keyword evidence="3" id="KW-0808">Transferase</keyword>
<evidence type="ECO:0000256" key="3">
    <source>
        <dbReference type="ARBA" id="ARBA00022679"/>
    </source>
</evidence>
<proteinExistence type="inferred from homology"/>
<evidence type="ECO:0000313" key="5">
    <source>
        <dbReference type="RefSeq" id="XP_024888009.1"/>
    </source>
</evidence>
<comment type="similarity">
    <text evidence="1">Belongs to the glycosyltransferase 25 family.</text>
</comment>
<dbReference type="RefSeq" id="XP_024888009.1">
    <property type="nucleotide sequence ID" value="XM_025032241.1"/>
</dbReference>
<organism evidence="4 5">
    <name type="scientific">Temnothorax curvispinosus</name>
    <dbReference type="NCBI Taxonomy" id="300111"/>
    <lineage>
        <taxon>Eukaryota</taxon>
        <taxon>Metazoa</taxon>
        <taxon>Ecdysozoa</taxon>
        <taxon>Arthropoda</taxon>
        <taxon>Hexapoda</taxon>
        <taxon>Insecta</taxon>
        <taxon>Pterygota</taxon>
        <taxon>Neoptera</taxon>
        <taxon>Endopterygota</taxon>
        <taxon>Hymenoptera</taxon>
        <taxon>Apocrita</taxon>
        <taxon>Aculeata</taxon>
        <taxon>Formicoidea</taxon>
        <taxon>Formicidae</taxon>
        <taxon>Myrmicinae</taxon>
        <taxon>Temnothorax</taxon>
    </lineage>
</organism>
<gene>
    <name evidence="5" type="primary">LOC112464944</name>
</gene>
<dbReference type="GO" id="GO:0050211">
    <property type="term" value="F:procollagen galactosyltransferase activity"/>
    <property type="evidence" value="ECO:0007669"/>
    <property type="project" value="TreeGrafter"/>
</dbReference>